<dbReference type="Pfam" id="PF07715">
    <property type="entry name" value="Plug"/>
    <property type="match status" value="1"/>
</dbReference>
<evidence type="ECO:0000313" key="13">
    <source>
        <dbReference type="Proteomes" id="UP001595953"/>
    </source>
</evidence>
<dbReference type="InterPro" id="IPR037066">
    <property type="entry name" value="Plug_dom_sf"/>
</dbReference>
<dbReference type="InterPro" id="IPR041700">
    <property type="entry name" value="OMP_b-brl_3"/>
</dbReference>
<dbReference type="Gene3D" id="2.170.130.10">
    <property type="entry name" value="TonB-dependent receptor, plug domain"/>
    <property type="match status" value="1"/>
</dbReference>
<feature type="domain" description="Outer membrane protein beta-barrel" evidence="11">
    <location>
        <begin position="402"/>
        <end position="803"/>
    </location>
</feature>
<keyword evidence="3 7" id="KW-1134">Transmembrane beta strand</keyword>
<dbReference type="InterPro" id="IPR008969">
    <property type="entry name" value="CarboxyPept-like_regulatory"/>
</dbReference>
<gene>
    <name evidence="12" type="ORF">ACFO5O_06690</name>
</gene>
<evidence type="ECO:0000256" key="1">
    <source>
        <dbReference type="ARBA" id="ARBA00004571"/>
    </source>
</evidence>
<dbReference type="Gene3D" id="2.60.40.1120">
    <property type="entry name" value="Carboxypeptidase-like, regulatory domain"/>
    <property type="match status" value="1"/>
</dbReference>
<dbReference type="InterPro" id="IPR039426">
    <property type="entry name" value="TonB-dep_rcpt-like"/>
</dbReference>
<evidence type="ECO:0000256" key="6">
    <source>
        <dbReference type="ARBA" id="ARBA00023237"/>
    </source>
</evidence>
<keyword evidence="4 7" id="KW-0812">Transmembrane</keyword>
<reference evidence="13" key="1">
    <citation type="journal article" date="2019" name="Int. J. Syst. Evol. Microbiol.">
        <title>The Global Catalogue of Microorganisms (GCM) 10K type strain sequencing project: providing services to taxonomists for standard genome sequencing and annotation.</title>
        <authorList>
            <consortium name="The Broad Institute Genomics Platform"/>
            <consortium name="The Broad Institute Genome Sequencing Center for Infectious Disease"/>
            <person name="Wu L."/>
            <person name="Ma J."/>
        </authorList>
    </citation>
    <scope>NUCLEOTIDE SEQUENCE [LARGE SCALE GENOMIC DNA]</scope>
    <source>
        <strain evidence="13">CCUG 63682</strain>
    </source>
</reference>
<dbReference type="Pfam" id="PF13620">
    <property type="entry name" value="CarboxypepD_reg"/>
    <property type="match status" value="1"/>
</dbReference>
<dbReference type="Gene3D" id="2.40.170.20">
    <property type="entry name" value="TonB-dependent receptor, beta-barrel domain"/>
    <property type="match status" value="1"/>
</dbReference>
<organism evidence="12 13">
    <name type="scientific">Geojedonia litorea</name>
    <dbReference type="NCBI Taxonomy" id="1268269"/>
    <lineage>
        <taxon>Bacteria</taxon>
        <taxon>Pseudomonadati</taxon>
        <taxon>Bacteroidota</taxon>
        <taxon>Flavobacteriia</taxon>
        <taxon>Flavobacteriales</taxon>
        <taxon>Flavobacteriaceae</taxon>
        <taxon>Geojedonia</taxon>
    </lineage>
</organism>
<feature type="signal peptide" evidence="9">
    <location>
        <begin position="1"/>
        <end position="19"/>
    </location>
</feature>
<dbReference type="SUPFAM" id="SSF56935">
    <property type="entry name" value="Porins"/>
    <property type="match status" value="1"/>
</dbReference>
<evidence type="ECO:0000256" key="2">
    <source>
        <dbReference type="ARBA" id="ARBA00022448"/>
    </source>
</evidence>
<dbReference type="PROSITE" id="PS52016">
    <property type="entry name" value="TONB_DEPENDENT_REC_3"/>
    <property type="match status" value="1"/>
</dbReference>
<name>A0ABV9N4S4_9FLAO</name>
<accession>A0ABV9N4S4</accession>
<dbReference type="Pfam" id="PF14905">
    <property type="entry name" value="OMP_b-brl_3"/>
    <property type="match status" value="1"/>
</dbReference>
<dbReference type="InterPro" id="IPR012910">
    <property type="entry name" value="Plug_dom"/>
</dbReference>
<dbReference type="PANTHER" id="PTHR40980:SF4">
    <property type="entry name" value="TONB-DEPENDENT RECEPTOR-LIKE BETA-BARREL DOMAIN-CONTAINING PROTEIN"/>
    <property type="match status" value="1"/>
</dbReference>
<comment type="subcellular location">
    <subcellularLocation>
        <location evidence="1 7">Cell outer membrane</location>
        <topology evidence="1 7">Multi-pass membrane protein</topology>
    </subcellularLocation>
</comment>
<proteinExistence type="inferred from homology"/>
<feature type="domain" description="TonB-dependent receptor plug" evidence="10">
    <location>
        <begin position="165"/>
        <end position="242"/>
    </location>
</feature>
<comment type="similarity">
    <text evidence="7">Belongs to the TonB-dependent receptor family.</text>
</comment>
<keyword evidence="9" id="KW-0732">Signal</keyword>
<dbReference type="Proteomes" id="UP001595953">
    <property type="component" value="Unassembled WGS sequence"/>
</dbReference>
<feature type="region of interest" description="Disordered" evidence="8">
    <location>
        <begin position="807"/>
        <end position="830"/>
    </location>
</feature>
<evidence type="ECO:0000256" key="3">
    <source>
        <dbReference type="ARBA" id="ARBA00022452"/>
    </source>
</evidence>
<keyword evidence="13" id="KW-1185">Reference proteome</keyword>
<evidence type="ECO:0000256" key="4">
    <source>
        <dbReference type="ARBA" id="ARBA00022692"/>
    </source>
</evidence>
<comment type="caution">
    <text evidence="12">The sequence shown here is derived from an EMBL/GenBank/DDBJ whole genome shotgun (WGS) entry which is preliminary data.</text>
</comment>
<dbReference type="PANTHER" id="PTHR40980">
    <property type="entry name" value="PLUG DOMAIN-CONTAINING PROTEIN"/>
    <property type="match status" value="1"/>
</dbReference>
<evidence type="ECO:0000313" key="12">
    <source>
        <dbReference type="EMBL" id="MFC4722000.1"/>
    </source>
</evidence>
<keyword evidence="6 7" id="KW-0998">Cell outer membrane</keyword>
<evidence type="ECO:0000256" key="8">
    <source>
        <dbReference type="SAM" id="MobiDB-lite"/>
    </source>
</evidence>
<keyword evidence="5 7" id="KW-0472">Membrane</keyword>
<evidence type="ECO:0000259" key="11">
    <source>
        <dbReference type="Pfam" id="PF14905"/>
    </source>
</evidence>
<protein>
    <submittedName>
        <fullName evidence="12">TonB-dependent receptor domain-containing protein</fullName>
    </submittedName>
</protein>
<evidence type="ECO:0000256" key="5">
    <source>
        <dbReference type="ARBA" id="ARBA00023136"/>
    </source>
</evidence>
<keyword evidence="12" id="KW-0675">Receptor</keyword>
<dbReference type="InterPro" id="IPR036942">
    <property type="entry name" value="Beta-barrel_TonB_sf"/>
</dbReference>
<dbReference type="RefSeq" id="WP_387962147.1">
    <property type="nucleotide sequence ID" value="NZ_JBHSGP010000012.1"/>
</dbReference>
<dbReference type="EMBL" id="JBHSGP010000012">
    <property type="protein sequence ID" value="MFC4722000.1"/>
    <property type="molecule type" value="Genomic_DNA"/>
</dbReference>
<sequence length="830" mass="93685">MRKITFALICILTFTTVFAQNQQPTSPQSPGEKTTKIITNEVRDITVTGKVIDKDVNLPLEYATVAFFSRKENKIVTGGITDIDGNFSIPVPTGTYDITVEYISYQKKTIPNRSLTSDTDLGVLGIAINVESLNAVEVIAERTTVEIKLDKKIYNVGKDLTVRGGTVSDVLDNVPSVSVDVEGNVSLRGNDNVRILINGKPSGLVGLNSTDALRQLPAESIERVEVITSPSARYDAEGTAGILNIILRRSKLQGLNGAITANAGHPTSAGISGNINYRTGDFNFFNTSGFSYNESPGLSKTRTEYFNGIDPSTFLNETRNSNRERQGFNTNLGVEWYINDTASLTTSFLYRDSDQNNESTNTINELDSNGNLINQSIRFDPEDETDKTIQYSVNFDKQFGGNSEHKLTMDFQFETSDEIEKSIIAQDGDDAERVQTIENQREVLLQSDYVRPIGENSQFEFGYRGNFNELDTDYTLEFNENGDYVLDTDVSNNLVYREYINALYTQFGSKIKDKFSFLLGLRMESTRISINQKTSNDFERKNYVGLFPTVNLGYEISDKQSLTLGYNRRIRRPRSRFINPFPSRTSATNLFQGNPDVDPSYSNSFDLGYLNRLGKLTLNSSIYFQHATDVFTFITEDTGDTAIVGGTEVPVIRRFPINLATNDRYGFEFTLTYRPTKKWNINGNFNLFQSITKGDYNGTSFDAENLSWFVRLNNKYTLPGNIDWQTRVFYMGPSEDAQNKSKGMFSTDLAFSKDLFKDQASITFNVSDLFNSRKRQTTSTTPTFIGYSEFQWRQRSFNLSFTYRFNQQKKQQRERGQGPQDGGDDFEFEG</sequence>
<evidence type="ECO:0000256" key="9">
    <source>
        <dbReference type="SAM" id="SignalP"/>
    </source>
</evidence>
<dbReference type="SUPFAM" id="SSF49464">
    <property type="entry name" value="Carboxypeptidase regulatory domain-like"/>
    <property type="match status" value="1"/>
</dbReference>
<keyword evidence="2 7" id="KW-0813">Transport</keyword>
<feature type="chain" id="PRO_5046556679" evidence="9">
    <location>
        <begin position="20"/>
        <end position="830"/>
    </location>
</feature>
<evidence type="ECO:0000259" key="10">
    <source>
        <dbReference type="Pfam" id="PF07715"/>
    </source>
</evidence>
<evidence type="ECO:0000256" key="7">
    <source>
        <dbReference type="PROSITE-ProRule" id="PRU01360"/>
    </source>
</evidence>